<feature type="active site" evidence="9">
    <location>
        <position position="147"/>
    </location>
</feature>
<evidence type="ECO:0000256" key="7">
    <source>
        <dbReference type="ARBA" id="ARBA00022989"/>
    </source>
</evidence>
<dbReference type="PANTHER" id="PTHR33695:SF1">
    <property type="entry name" value="LIPOPROTEIN SIGNAL PEPTIDASE"/>
    <property type="match status" value="1"/>
</dbReference>
<evidence type="ECO:0000256" key="12">
    <source>
        <dbReference type="SAM" id="MobiDB-lite"/>
    </source>
</evidence>
<sequence length="235" mass="24577">MSEKHRQAGPGAGDGKQHVSVASRQGPRWGLLGLLFGIAAVMLVLDVLTKSLAVARLEGEPPVKLLGGALYLVLYRNPGAAFSIATGHTWVLALLAIAIVGAIVWFAPKLRSRAWAVGLGLVLGGAVGNLVDRIFRDPAPLHGHVIDFLSVFAPDGSVWPVFNLADSAIVCGGVLIVLLALLGRDYDGTVQRGGSRGTGRRARGGPTSERGGGHAERDRSDSADPERGSDEGKRD</sequence>
<dbReference type="PROSITE" id="PS00855">
    <property type="entry name" value="SPASE_II"/>
    <property type="match status" value="1"/>
</dbReference>
<dbReference type="HAMAP" id="MF_00161">
    <property type="entry name" value="LspA"/>
    <property type="match status" value="1"/>
</dbReference>
<dbReference type="NCBIfam" id="TIGR00077">
    <property type="entry name" value="lspA"/>
    <property type="match status" value="1"/>
</dbReference>
<dbReference type="PRINTS" id="PR00781">
    <property type="entry name" value="LIPOSIGPTASE"/>
</dbReference>
<evidence type="ECO:0000256" key="1">
    <source>
        <dbReference type="ARBA" id="ARBA00006139"/>
    </source>
</evidence>
<dbReference type="AlphaFoldDB" id="A0A2T0GZ49"/>
<evidence type="ECO:0000313" key="14">
    <source>
        <dbReference type="Proteomes" id="UP000239352"/>
    </source>
</evidence>
<keyword evidence="2 9" id="KW-1003">Cell membrane</keyword>
<accession>A0A2T0GZ49</accession>
<dbReference type="Pfam" id="PF01252">
    <property type="entry name" value="Peptidase_A8"/>
    <property type="match status" value="1"/>
</dbReference>
<evidence type="ECO:0000256" key="5">
    <source>
        <dbReference type="ARBA" id="ARBA00022750"/>
    </source>
</evidence>
<feature type="region of interest" description="Disordered" evidence="12">
    <location>
        <begin position="191"/>
        <end position="235"/>
    </location>
</feature>
<gene>
    <name evidence="9" type="primary">lspA</name>
    <name evidence="13" type="ORF">CEP50_05600</name>
</gene>
<protein>
    <recommendedName>
        <fullName evidence="9">Lipoprotein signal peptidase</fullName>
        <ecNumber evidence="9">3.4.23.36</ecNumber>
    </recommendedName>
    <alternativeName>
        <fullName evidence="9">Prolipoprotein signal peptidase</fullName>
    </alternativeName>
    <alternativeName>
        <fullName evidence="9">Signal peptidase II</fullName>
        <shortName evidence="9">SPase II</shortName>
    </alternativeName>
</protein>
<dbReference type="RefSeq" id="WP_106112846.1">
    <property type="nucleotide sequence ID" value="NZ_PVSR01000004.1"/>
</dbReference>
<dbReference type="STRING" id="1050202.GCA_000384035_02144"/>
<evidence type="ECO:0000256" key="4">
    <source>
        <dbReference type="ARBA" id="ARBA00022692"/>
    </source>
</evidence>
<comment type="caution">
    <text evidence="13">The sequence shown here is derived from an EMBL/GenBank/DDBJ whole genome shotgun (WGS) entry which is preliminary data.</text>
</comment>
<comment type="similarity">
    <text evidence="1 9 11">Belongs to the peptidase A8 family.</text>
</comment>
<feature type="transmembrane region" description="Helical" evidence="9">
    <location>
        <begin position="158"/>
        <end position="182"/>
    </location>
</feature>
<dbReference type="GO" id="GO:0004190">
    <property type="term" value="F:aspartic-type endopeptidase activity"/>
    <property type="evidence" value="ECO:0007669"/>
    <property type="project" value="UniProtKB-UniRule"/>
</dbReference>
<dbReference type="InterPro" id="IPR001872">
    <property type="entry name" value="Peptidase_A8"/>
</dbReference>
<comment type="catalytic activity">
    <reaction evidence="9 10">
        <text>Release of signal peptides from bacterial membrane prolipoproteins. Hydrolyzes -Xaa-Yaa-Zaa-|-(S,diacylglyceryl)Cys-, in which Xaa is hydrophobic (preferably Leu), and Yaa (Ala or Ser) and Zaa (Gly or Ala) have small, neutral side chains.</text>
        <dbReference type="EC" id="3.4.23.36"/>
    </reaction>
</comment>
<keyword evidence="14" id="KW-1185">Reference proteome</keyword>
<evidence type="ECO:0000256" key="3">
    <source>
        <dbReference type="ARBA" id="ARBA00022670"/>
    </source>
</evidence>
<organism evidence="13 14">
    <name type="scientific">Actinopolyspora mortivallis</name>
    <dbReference type="NCBI Taxonomy" id="33906"/>
    <lineage>
        <taxon>Bacteria</taxon>
        <taxon>Bacillati</taxon>
        <taxon>Actinomycetota</taxon>
        <taxon>Actinomycetes</taxon>
        <taxon>Actinopolysporales</taxon>
        <taxon>Actinopolysporaceae</taxon>
        <taxon>Actinopolyspora</taxon>
    </lineage>
</organism>
<evidence type="ECO:0000313" key="13">
    <source>
        <dbReference type="EMBL" id="PRW64396.1"/>
    </source>
</evidence>
<evidence type="ECO:0000256" key="9">
    <source>
        <dbReference type="HAMAP-Rule" id="MF_00161"/>
    </source>
</evidence>
<proteinExistence type="inferred from homology"/>
<keyword evidence="8 9" id="KW-0472">Membrane</keyword>
<keyword evidence="5 9" id="KW-0064">Aspartyl protease</keyword>
<dbReference type="EC" id="3.4.23.36" evidence="9"/>
<dbReference type="InParanoid" id="A0A2T0GZ49"/>
<dbReference type="GO" id="GO:0005886">
    <property type="term" value="C:plasma membrane"/>
    <property type="evidence" value="ECO:0007669"/>
    <property type="project" value="UniProtKB-SubCell"/>
</dbReference>
<comment type="pathway">
    <text evidence="9">Protein modification; lipoprotein biosynthesis (signal peptide cleavage).</text>
</comment>
<feature type="transmembrane region" description="Helical" evidence="9">
    <location>
        <begin position="80"/>
        <end position="107"/>
    </location>
</feature>
<evidence type="ECO:0000256" key="8">
    <source>
        <dbReference type="ARBA" id="ARBA00023136"/>
    </source>
</evidence>
<keyword evidence="3 9" id="KW-0645">Protease</keyword>
<evidence type="ECO:0000256" key="11">
    <source>
        <dbReference type="RuleBase" id="RU004181"/>
    </source>
</evidence>
<dbReference type="GO" id="GO:0006508">
    <property type="term" value="P:proteolysis"/>
    <property type="evidence" value="ECO:0007669"/>
    <property type="project" value="UniProtKB-KW"/>
</dbReference>
<reference evidence="13 14" key="1">
    <citation type="submission" date="2018-03" db="EMBL/GenBank/DDBJ databases">
        <title>Actinopolyspora mortivallis from Sahara, screening for active biomolecules.</title>
        <authorList>
            <person name="Selama O."/>
            <person name="Wellington E.M.H."/>
            <person name="Hacene H."/>
        </authorList>
    </citation>
    <scope>NUCLEOTIDE SEQUENCE [LARGE SCALE GENOMIC DNA]</scope>
    <source>
        <strain evidence="13 14">M5A</strain>
    </source>
</reference>
<comment type="function">
    <text evidence="9 10">This protein specifically catalyzes the removal of signal peptides from prolipoproteins.</text>
</comment>
<keyword evidence="7 9" id="KW-1133">Transmembrane helix</keyword>
<dbReference type="Proteomes" id="UP000239352">
    <property type="component" value="Unassembled WGS sequence"/>
</dbReference>
<evidence type="ECO:0000256" key="10">
    <source>
        <dbReference type="RuleBase" id="RU000594"/>
    </source>
</evidence>
<feature type="active site" evidence="9">
    <location>
        <position position="166"/>
    </location>
</feature>
<name>A0A2T0GZ49_ACTMO</name>
<dbReference type="UniPathway" id="UPA00665"/>
<feature type="transmembrane region" description="Helical" evidence="9">
    <location>
        <begin position="114"/>
        <end position="131"/>
    </location>
</feature>
<keyword evidence="6 9" id="KW-0378">Hydrolase</keyword>
<dbReference type="FunCoup" id="A0A2T0GZ49">
    <property type="interactions" value="83"/>
</dbReference>
<comment type="subcellular location">
    <subcellularLocation>
        <location evidence="9">Cell membrane</location>
        <topology evidence="9">Multi-pass membrane protein</topology>
    </subcellularLocation>
</comment>
<feature type="compositionally biased region" description="Basic and acidic residues" evidence="12">
    <location>
        <begin position="211"/>
        <end position="235"/>
    </location>
</feature>
<feature type="transmembrane region" description="Helical" evidence="9">
    <location>
        <begin position="29"/>
        <end position="48"/>
    </location>
</feature>
<dbReference type="EMBL" id="PVSR01000004">
    <property type="protein sequence ID" value="PRW64396.1"/>
    <property type="molecule type" value="Genomic_DNA"/>
</dbReference>
<keyword evidence="4 9" id="KW-0812">Transmembrane</keyword>
<dbReference type="PANTHER" id="PTHR33695">
    <property type="entry name" value="LIPOPROTEIN SIGNAL PEPTIDASE"/>
    <property type="match status" value="1"/>
</dbReference>
<evidence type="ECO:0000256" key="6">
    <source>
        <dbReference type="ARBA" id="ARBA00022801"/>
    </source>
</evidence>
<evidence type="ECO:0000256" key="2">
    <source>
        <dbReference type="ARBA" id="ARBA00022475"/>
    </source>
</evidence>